<reference evidence="2" key="1">
    <citation type="submission" date="2022-01" db="EMBL/GenBank/DDBJ databases">
        <title>Genome Sequence Resource for Two Populations of Ditylenchus destructor, the Migratory Endoparasitic Phytonematode.</title>
        <authorList>
            <person name="Zhang H."/>
            <person name="Lin R."/>
            <person name="Xie B."/>
        </authorList>
    </citation>
    <scope>NUCLEOTIDE SEQUENCE</scope>
    <source>
        <strain evidence="2">BazhouSP</strain>
    </source>
</reference>
<dbReference type="PANTHER" id="PTHR36423:SF2">
    <property type="entry name" value="AFR070WP"/>
    <property type="match status" value="1"/>
</dbReference>
<dbReference type="InterPro" id="IPR023389">
    <property type="entry name" value="DOPA-like_sf"/>
</dbReference>
<comment type="caution">
    <text evidence="2">The sequence shown here is derived from an EMBL/GenBank/DDBJ whole genome shotgun (WGS) entry which is preliminary data.</text>
</comment>
<evidence type="ECO:0000313" key="3">
    <source>
        <dbReference type="Proteomes" id="UP001201812"/>
    </source>
</evidence>
<evidence type="ECO:0000313" key="2">
    <source>
        <dbReference type="EMBL" id="KAI1708420.1"/>
    </source>
</evidence>
<dbReference type="Gene3D" id="3.30.70.1240">
    <property type="entry name" value="DOPA-like domains"/>
    <property type="match status" value="1"/>
</dbReference>
<dbReference type="AlphaFoldDB" id="A0AAD4MWL0"/>
<dbReference type="Proteomes" id="UP001201812">
    <property type="component" value="Unassembled WGS sequence"/>
</dbReference>
<keyword evidence="1" id="KW-0732">Signal</keyword>
<dbReference type="SUPFAM" id="SSF143410">
    <property type="entry name" value="DOPA-like"/>
    <property type="match status" value="1"/>
</dbReference>
<keyword evidence="3" id="KW-1185">Reference proteome</keyword>
<gene>
    <name evidence="2" type="ORF">DdX_11800</name>
</gene>
<dbReference type="PANTHER" id="PTHR36423">
    <property type="entry name" value="AFR070WP"/>
    <property type="match status" value="1"/>
</dbReference>
<sequence>MALKFSLSTISVIYCLINPAASRIIIGMTDKAKDAILDPSAITGWHFHVYFDAKSKEKAWALRELVEQHLKDKITELGSFHEKPVGPHPKWSYMLAVVPKNLQYVFEWMVLNHGDLDVLIHPETGNDLRDHKVSASWIGSSHKIDYEKL</sequence>
<name>A0AAD4MWL0_9BILA</name>
<feature type="signal peptide" evidence="1">
    <location>
        <begin position="1"/>
        <end position="22"/>
    </location>
</feature>
<dbReference type="EMBL" id="JAKKPZ010000035">
    <property type="protein sequence ID" value="KAI1708420.1"/>
    <property type="molecule type" value="Genomic_DNA"/>
</dbReference>
<evidence type="ECO:0000256" key="1">
    <source>
        <dbReference type="SAM" id="SignalP"/>
    </source>
</evidence>
<accession>A0AAD4MWL0</accession>
<protein>
    <submittedName>
        <fullName evidence="2">Dopa 4,5-dioxygenase family domain-containing protein</fullName>
    </submittedName>
</protein>
<feature type="chain" id="PRO_5042182648" evidence="1">
    <location>
        <begin position="23"/>
        <end position="149"/>
    </location>
</feature>
<proteinExistence type="predicted"/>
<dbReference type="Pfam" id="PF08883">
    <property type="entry name" value="DOPA_dioxygen"/>
    <property type="match status" value="1"/>
</dbReference>
<organism evidence="2 3">
    <name type="scientific">Ditylenchus destructor</name>
    <dbReference type="NCBI Taxonomy" id="166010"/>
    <lineage>
        <taxon>Eukaryota</taxon>
        <taxon>Metazoa</taxon>
        <taxon>Ecdysozoa</taxon>
        <taxon>Nematoda</taxon>
        <taxon>Chromadorea</taxon>
        <taxon>Rhabditida</taxon>
        <taxon>Tylenchina</taxon>
        <taxon>Tylenchomorpha</taxon>
        <taxon>Sphaerularioidea</taxon>
        <taxon>Anguinidae</taxon>
        <taxon>Anguininae</taxon>
        <taxon>Ditylenchus</taxon>
    </lineage>
</organism>
<dbReference type="InterPro" id="IPR014980">
    <property type="entry name" value="DOPA_dioxygen"/>
</dbReference>